<accession>A0A8J9Y6T5</accession>
<keyword evidence="1" id="KW-0472">Membrane</keyword>
<dbReference type="GO" id="GO:0016020">
    <property type="term" value="C:membrane"/>
    <property type="evidence" value="ECO:0007669"/>
    <property type="project" value="TreeGrafter"/>
</dbReference>
<keyword evidence="1" id="KW-1133">Transmembrane helix</keyword>
<proteinExistence type="predicted"/>
<dbReference type="OrthoDB" id="6622274at2759"/>
<keyword evidence="3" id="KW-1185">Reference proteome</keyword>
<dbReference type="InterPro" id="IPR012464">
    <property type="entry name" value="DUF1676"/>
</dbReference>
<dbReference type="Pfam" id="PF07898">
    <property type="entry name" value="DUF1676"/>
    <property type="match status" value="1"/>
</dbReference>
<dbReference type="PANTHER" id="PTHR21879">
    <property type="entry name" value="FI03362P-RELATED-RELATED"/>
    <property type="match status" value="1"/>
</dbReference>
<reference evidence="2" key="1">
    <citation type="submission" date="2021-12" db="EMBL/GenBank/DDBJ databases">
        <authorList>
            <person name="Martin H S."/>
        </authorList>
    </citation>
    <scope>NUCLEOTIDE SEQUENCE</scope>
</reference>
<protein>
    <submittedName>
        <fullName evidence="2">Uncharacterized protein</fullName>
    </submittedName>
</protein>
<dbReference type="AlphaFoldDB" id="A0A8J9Y6T5"/>
<evidence type="ECO:0000313" key="2">
    <source>
        <dbReference type="EMBL" id="CAH0721089.1"/>
    </source>
</evidence>
<organism evidence="2 3">
    <name type="scientific">Brenthis ino</name>
    <name type="common">lesser marbled fritillary</name>
    <dbReference type="NCBI Taxonomy" id="405034"/>
    <lineage>
        <taxon>Eukaryota</taxon>
        <taxon>Metazoa</taxon>
        <taxon>Ecdysozoa</taxon>
        <taxon>Arthropoda</taxon>
        <taxon>Hexapoda</taxon>
        <taxon>Insecta</taxon>
        <taxon>Pterygota</taxon>
        <taxon>Neoptera</taxon>
        <taxon>Endopterygota</taxon>
        <taxon>Lepidoptera</taxon>
        <taxon>Glossata</taxon>
        <taxon>Ditrysia</taxon>
        <taxon>Papilionoidea</taxon>
        <taxon>Nymphalidae</taxon>
        <taxon>Heliconiinae</taxon>
        <taxon>Argynnini</taxon>
        <taxon>Brenthis</taxon>
    </lineage>
</organism>
<sequence>MRSDNVSVNSESIPDNVFNGVYFECFIQFSFTCLQKKTLLYLKELNKLNEVSVIGDYVKFVKLNTTGNVDEEDTFQSSSTDELSYMIDKAVDHFFDNHLIRFRAMGRDVLVPNEVEEFVGRKKRKGGGGGGGGDGGDGGKKKMMMMVMMCMKMKLMMMLPAMMGMMGMMSFKGMMFSMMSFMISKMMLLMKILEKKGGGGSGGGGGDGGWAAGGGGGGAWMPAGGQDYGGGGYDANGQWQSRSIIEKQIELKNEQPIISYVKPTIRYNHKDNTKSIYDGVLKDTKLKSRKKRGIIDVLQNAYLYWTNKVLGISQRKSNHQTQNHLKYKLVNGVKYVYYPVRSVTKVKSPKELKPNAVKVNGDELKPIIVDDFNKGEIMEGPIESRMMRKKMTKMKEVSDTMDDNPWQ</sequence>
<dbReference type="Proteomes" id="UP000838878">
    <property type="component" value="Chromosome 2"/>
</dbReference>
<feature type="non-terminal residue" evidence="2">
    <location>
        <position position="407"/>
    </location>
</feature>
<dbReference type="EMBL" id="OV170222">
    <property type="protein sequence ID" value="CAH0721089.1"/>
    <property type="molecule type" value="Genomic_DNA"/>
</dbReference>
<feature type="transmembrane region" description="Helical" evidence="1">
    <location>
        <begin position="151"/>
        <end position="169"/>
    </location>
</feature>
<gene>
    <name evidence="2" type="ORF">BINO364_LOCUS7231</name>
</gene>
<name>A0A8J9Y6T5_9NEOP</name>
<evidence type="ECO:0000256" key="1">
    <source>
        <dbReference type="SAM" id="Phobius"/>
    </source>
</evidence>
<keyword evidence="1" id="KW-0812">Transmembrane</keyword>
<evidence type="ECO:0000313" key="3">
    <source>
        <dbReference type="Proteomes" id="UP000838878"/>
    </source>
</evidence>